<proteinExistence type="predicted"/>
<evidence type="ECO:0008006" key="3">
    <source>
        <dbReference type="Google" id="ProtNLM"/>
    </source>
</evidence>
<organism evidence="1 2">
    <name type="scientific">Tanacetum coccineum</name>
    <dbReference type="NCBI Taxonomy" id="301880"/>
    <lineage>
        <taxon>Eukaryota</taxon>
        <taxon>Viridiplantae</taxon>
        <taxon>Streptophyta</taxon>
        <taxon>Embryophyta</taxon>
        <taxon>Tracheophyta</taxon>
        <taxon>Spermatophyta</taxon>
        <taxon>Magnoliopsida</taxon>
        <taxon>eudicotyledons</taxon>
        <taxon>Gunneridae</taxon>
        <taxon>Pentapetalae</taxon>
        <taxon>asterids</taxon>
        <taxon>campanulids</taxon>
        <taxon>Asterales</taxon>
        <taxon>Asteraceae</taxon>
        <taxon>Asteroideae</taxon>
        <taxon>Anthemideae</taxon>
        <taxon>Anthemidinae</taxon>
        <taxon>Tanacetum</taxon>
    </lineage>
</organism>
<sequence length="250" mass="28219">MANLRKLEANVHNDVDYDVWLPLDSVHEVNDRMENSLYSDNLVMAVPNLEVTRYTKETIHVEYEWKPPRCSTCLIFGHSLNDYPKAPKRVVNKMDKAKGESSGEDDEGFIEVKKKKSCGNNGGNKNFKPALNVENSVSEEVEMGNKASTSVVQEEGQSSTPLVEKINMFEKQLLEGNCVLVDDDGKPLKKADYLDDQDSKDETESVDNEMASYLASKLSGVGYGTKSLLEQWRETHVIDDYDPYDDMYEG</sequence>
<reference evidence="1" key="2">
    <citation type="submission" date="2022-01" db="EMBL/GenBank/DDBJ databases">
        <authorList>
            <person name="Yamashiro T."/>
            <person name="Shiraishi A."/>
            <person name="Satake H."/>
            <person name="Nakayama K."/>
        </authorList>
    </citation>
    <scope>NUCLEOTIDE SEQUENCE</scope>
</reference>
<gene>
    <name evidence="1" type="ORF">Tco_0704377</name>
</gene>
<comment type="caution">
    <text evidence="1">The sequence shown here is derived from an EMBL/GenBank/DDBJ whole genome shotgun (WGS) entry which is preliminary data.</text>
</comment>
<reference evidence="1" key="1">
    <citation type="journal article" date="2022" name="Int. J. Mol. Sci.">
        <title>Draft Genome of Tanacetum Coccineum: Genomic Comparison of Closely Related Tanacetum-Family Plants.</title>
        <authorList>
            <person name="Yamashiro T."/>
            <person name="Shiraishi A."/>
            <person name="Nakayama K."/>
            <person name="Satake H."/>
        </authorList>
    </citation>
    <scope>NUCLEOTIDE SEQUENCE</scope>
</reference>
<evidence type="ECO:0000313" key="1">
    <source>
        <dbReference type="EMBL" id="GJS71536.1"/>
    </source>
</evidence>
<protein>
    <recommendedName>
        <fullName evidence="3">Zinc knuckle CX2CX4HX4C</fullName>
    </recommendedName>
</protein>
<evidence type="ECO:0000313" key="2">
    <source>
        <dbReference type="Proteomes" id="UP001151760"/>
    </source>
</evidence>
<dbReference type="EMBL" id="BQNB010010013">
    <property type="protein sequence ID" value="GJS71536.1"/>
    <property type="molecule type" value="Genomic_DNA"/>
</dbReference>
<name>A0ABQ4Y301_9ASTR</name>
<accession>A0ABQ4Y301</accession>
<keyword evidence="2" id="KW-1185">Reference proteome</keyword>
<dbReference type="Proteomes" id="UP001151760">
    <property type="component" value="Unassembled WGS sequence"/>
</dbReference>